<evidence type="ECO:0000313" key="6">
    <source>
        <dbReference type="Proteomes" id="UP000265540"/>
    </source>
</evidence>
<gene>
    <name evidence="5" type="ORF">C4561_01025</name>
</gene>
<dbReference type="InterPro" id="IPR001310">
    <property type="entry name" value="Histidine_triad_HIT"/>
</dbReference>
<dbReference type="Pfam" id="PF01230">
    <property type="entry name" value="HIT"/>
    <property type="match status" value="1"/>
</dbReference>
<dbReference type="AlphaFoldDB" id="A0A3A4ZFE4"/>
<protein>
    <submittedName>
        <fullName evidence="5">HIT domain-containing protein</fullName>
    </submittedName>
</protein>
<proteinExistence type="predicted"/>
<dbReference type="PANTHER" id="PTHR46648:SF1">
    <property type="entry name" value="ADENOSINE 5'-MONOPHOSPHORAMIDASE HNT1"/>
    <property type="match status" value="1"/>
</dbReference>
<dbReference type="GO" id="GO:0009117">
    <property type="term" value="P:nucleotide metabolic process"/>
    <property type="evidence" value="ECO:0007669"/>
    <property type="project" value="TreeGrafter"/>
</dbReference>
<feature type="domain" description="HIT" evidence="4">
    <location>
        <begin position="5"/>
        <end position="111"/>
    </location>
</feature>
<evidence type="ECO:0000256" key="3">
    <source>
        <dbReference type="PROSITE-ProRule" id="PRU00464"/>
    </source>
</evidence>
<dbReference type="Gene3D" id="3.30.428.10">
    <property type="entry name" value="HIT-like"/>
    <property type="match status" value="1"/>
</dbReference>
<dbReference type="GO" id="GO:0003824">
    <property type="term" value="F:catalytic activity"/>
    <property type="evidence" value="ECO:0007669"/>
    <property type="project" value="InterPro"/>
</dbReference>
<dbReference type="EMBL" id="QZJF01000006">
    <property type="protein sequence ID" value="RJR27853.1"/>
    <property type="molecule type" value="Genomic_DNA"/>
</dbReference>
<evidence type="ECO:0000256" key="2">
    <source>
        <dbReference type="PIRSR" id="PIRSR601310-3"/>
    </source>
</evidence>
<organism evidence="5 6">
    <name type="scientific">candidate division WWE3 bacterium</name>
    <dbReference type="NCBI Taxonomy" id="2053526"/>
    <lineage>
        <taxon>Bacteria</taxon>
        <taxon>Katanobacteria</taxon>
    </lineage>
</organism>
<dbReference type="SUPFAM" id="SSF54197">
    <property type="entry name" value="HIT-like"/>
    <property type="match status" value="1"/>
</dbReference>
<evidence type="ECO:0000256" key="1">
    <source>
        <dbReference type="PIRSR" id="PIRSR601310-1"/>
    </source>
</evidence>
<accession>A0A3A4ZFE4</accession>
<name>A0A3A4ZFE4_UNCKA</name>
<dbReference type="PANTHER" id="PTHR46648">
    <property type="entry name" value="HIT FAMILY PROTEIN 1"/>
    <property type="match status" value="1"/>
</dbReference>
<feature type="active site" description="Tele-AMP-histidine intermediate" evidence="1">
    <location>
        <position position="95"/>
    </location>
</feature>
<dbReference type="PRINTS" id="PR00332">
    <property type="entry name" value="HISTRIAD"/>
</dbReference>
<sequence length="145" mass="16256">MEDCIFCKIVSGQAESSKFWENDEFIAILDLFPNTPGAALVIAKNHYESNYLDVDNQIVLQLMKAGKSAAEKIRSGLKTKRVAAAIEGTGVNHLHMHLYPLHEGKKPDTHDEKPEFALEYRGYITTKPGPMADRIELDTLVKDLK</sequence>
<evidence type="ECO:0000313" key="5">
    <source>
        <dbReference type="EMBL" id="RJR27853.1"/>
    </source>
</evidence>
<evidence type="ECO:0000259" key="4">
    <source>
        <dbReference type="PROSITE" id="PS51084"/>
    </source>
</evidence>
<dbReference type="InterPro" id="IPR011146">
    <property type="entry name" value="HIT-like"/>
</dbReference>
<dbReference type="InterPro" id="IPR036265">
    <property type="entry name" value="HIT-like_sf"/>
</dbReference>
<dbReference type="PROSITE" id="PS51084">
    <property type="entry name" value="HIT_2"/>
    <property type="match status" value="1"/>
</dbReference>
<dbReference type="Proteomes" id="UP000265540">
    <property type="component" value="Unassembled WGS sequence"/>
</dbReference>
<comment type="caution">
    <text evidence="5">The sequence shown here is derived from an EMBL/GenBank/DDBJ whole genome shotgun (WGS) entry which is preliminary data.</text>
</comment>
<reference evidence="5 6" key="1">
    <citation type="journal article" date="2017" name="ISME J.">
        <title>Energy and carbon metabolisms in a deep terrestrial subsurface fluid microbial community.</title>
        <authorList>
            <person name="Momper L."/>
            <person name="Jungbluth S.P."/>
            <person name="Lee M.D."/>
            <person name="Amend J.P."/>
        </authorList>
    </citation>
    <scope>NUCLEOTIDE SEQUENCE [LARGE SCALE GENOMIC DNA]</scope>
    <source>
        <strain evidence="5">SURF_46</strain>
    </source>
</reference>
<feature type="short sequence motif" description="Histidine triad motif" evidence="2 3">
    <location>
        <begin position="93"/>
        <end position="97"/>
    </location>
</feature>